<feature type="compositionally biased region" description="Polar residues" evidence="1">
    <location>
        <begin position="47"/>
        <end position="61"/>
    </location>
</feature>
<dbReference type="Proteomes" id="UP001152561">
    <property type="component" value="Unassembled WGS sequence"/>
</dbReference>
<sequence length="132" mass="14449">MTTFEDVGLILKHVTGGVCDYLSMSNGDRKSVSLFIPYPPLLNTTPTIDLNLENHSPSNTSEESIREEQEENDSGDFVVDNPIGDVENSSEEDGVNGQILYCLVIMKVMFMKNLGCACVVNVIEKDDGICKG</sequence>
<organism evidence="2 3">
    <name type="scientific">Anisodus acutangulus</name>
    <dbReference type="NCBI Taxonomy" id="402998"/>
    <lineage>
        <taxon>Eukaryota</taxon>
        <taxon>Viridiplantae</taxon>
        <taxon>Streptophyta</taxon>
        <taxon>Embryophyta</taxon>
        <taxon>Tracheophyta</taxon>
        <taxon>Spermatophyta</taxon>
        <taxon>Magnoliopsida</taxon>
        <taxon>eudicotyledons</taxon>
        <taxon>Gunneridae</taxon>
        <taxon>Pentapetalae</taxon>
        <taxon>asterids</taxon>
        <taxon>lamiids</taxon>
        <taxon>Solanales</taxon>
        <taxon>Solanaceae</taxon>
        <taxon>Solanoideae</taxon>
        <taxon>Hyoscyameae</taxon>
        <taxon>Anisodus</taxon>
    </lineage>
</organism>
<dbReference type="AlphaFoldDB" id="A0A9Q1M674"/>
<evidence type="ECO:0000313" key="3">
    <source>
        <dbReference type="Proteomes" id="UP001152561"/>
    </source>
</evidence>
<protein>
    <submittedName>
        <fullName evidence="2">Uncharacterized protein</fullName>
    </submittedName>
</protein>
<comment type="caution">
    <text evidence="2">The sequence shown here is derived from an EMBL/GenBank/DDBJ whole genome shotgun (WGS) entry which is preliminary data.</text>
</comment>
<feature type="region of interest" description="Disordered" evidence="1">
    <location>
        <begin position="47"/>
        <end position="92"/>
    </location>
</feature>
<keyword evidence="3" id="KW-1185">Reference proteome</keyword>
<dbReference type="EMBL" id="JAJAGQ010000011">
    <property type="protein sequence ID" value="KAJ8550061.1"/>
    <property type="molecule type" value="Genomic_DNA"/>
</dbReference>
<accession>A0A9Q1M674</accession>
<name>A0A9Q1M674_9SOLA</name>
<evidence type="ECO:0000313" key="2">
    <source>
        <dbReference type="EMBL" id="KAJ8550061.1"/>
    </source>
</evidence>
<reference evidence="3" key="1">
    <citation type="journal article" date="2023" name="Proc. Natl. Acad. Sci. U.S.A.">
        <title>Genomic and structural basis for evolution of tropane alkaloid biosynthesis.</title>
        <authorList>
            <person name="Wanga Y.-J."/>
            <person name="Taina T."/>
            <person name="Yua J.-Y."/>
            <person name="Lia J."/>
            <person name="Xua B."/>
            <person name="Chenc J."/>
            <person name="D'Auriad J.C."/>
            <person name="Huanga J.-P."/>
            <person name="Huanga S.-X."/>
        </authorList>
    </citation>
    <scope>NUCLEOTIDE SEQUENCE [LARGE SCALE GENOMIC DNA]</scope>
    <source>
        <strain evidence="3">cv. KIB-2019</strain>
    </source>
</reference>
<proteinExistence type="predicted"/>
<gene>
    <name evidence="2" type="ORF">K7X08_033768</name>
</gene>
<evidence type="ECO:0000256" key="1">
    <source>
        <dbReference type="SAM" id="MobiDB-lite"/>
    </source>
</evidence>